<name>A0ABN2Z7F0_9ACTN</name>
<dbReference type="Gene3D" id="3.40.50.720">
    <property type="entry name" value="NAD(P)-binding Rossmann-like Domain"/>
    <property type="match status" value="2"/>
</dbReference>
<dbReference type="RefSeq" id="WP_344147170.1">
    <property type="nucleotide sequence ID" value="NZ_BAAAQR010000001.1"/>
</dbReference>
<evidence type="ECO:0000313" key="6">
    <source>
        <dbReference type="EMBL" id="GAA2137906.1"/>
    </source>
</evidence>
<protein>
    <submittedName>
        <fullName evidence="6">Phosphoglycerate dehydrogenase</fullName>
    </submittedName>
</protein>
<dbReference type="InterPro" id="IPR006139">
    <property type="entry name" value="D-isomer_2_OHA_DH_cat_dom"/>
</dbReference>
<evidence type="ECO:0000256" key="1">
    <source>
        <dbReference type="ARBA" id="ARBA00005854"/>
    </source>
</evidence>
<organism evidence="6 7">
    <name type="scientific">Nocardioides koreensis</name>
    <dbReference type="NCBI Taxonomy" id="433651"/>
    <lineage>
        <taxon>Bacteria</taxon>
        <taxon>Bacillati</taxon>
        <taxon>Actinomycetota</taxon>
        <taxon>Actinomycetes</taxon>
        <taxon>Propionibacteriales</taxon>
        <taxon>Nocardioidaceae</taxon>
        <taxon>Nocardioides</taxon>
    </lineage>
</organism>
<comment type="caution">
    <text evidence="6">The sequence shown here is derived from an EMBL/GenBank/DDBJ whole genome shotgun (WGS) entry which is preliminary data.</text>
</comment>
<evidence type="ECO:0000313" key="7">
    <source>
        <dbReference type="Proteomes" id="UP001501771"/>
    </source>
</evidence>
<proteinExistence type="inferred from homology"/>
<feature type="domain" description="D-isomer specific 2-hydroxyacid dehydrogenase catalytic" evidence="4">
    <location>
        <begin position="38"/>
        <end position="302"/>
    </location>
</feature>
<dbReference type="SUPFAM" id="SSF51735">
    <property type="entry name" value="NAD(P)-binding Rossmann-fold domains"/>
    <property type="match status" value="1"/>
</dbReference>
<reference evidence="6 7" key="1">
    <citation type="journal article" date="2019" name="Int. J. Syst. Evol. Microbiol.">
        <title>The Global Catalogue of Microorganisms (GCM) 10K type strain sequencing project: providing services to taxonomists for standard genome sequencing and annotation.</title>
        <authorList>
            <consortium name="The Broad Institute Genomics Platform"/>
            <consortium name="The Broad Institute Genome Sequencing Center for Infectious Disease"/>
            <person name="Wu L."/>
            <person name="Ma J."/>
        </authorList>
    </citation>
    <scope>NUCLEOTIDE SEQUENCE [LARGE SCALE GENOMIC DNA]</scope>
    <source>
        <strain evidence="6 7">JCM 16022</strain>
    </source>
</reference>
<dbReference type="Proteomes" id="UP001501771">
    <property type="component" value="Unassembled WGS sequence"/>
</dbReference>
<gene>
    <name evidence="6" type="ORF">GCM10009844_05420</name>
</gene>
<comment type="similarity">
    <text evidence="1 3">Belongs to the D-isomer specific 2-hydroxyacid dehydrogenase family.</text>
</comment>
<evidence type="ECO:0000256" key="3">
    <source>
        <dbReference type="RuleBase" id="RU003719"/>
    </source>
</evidence>
<dbReference type="PANTHER" id="PTHR10996">
    <property type="entry name" value="2-HYDROXYACID DEHYDROGENASE-RELATED"/>
    <property type="match status" value="1"/>
</dbReference>
<sequence>MPKVLVTCAQMQAELPVHAERLRAAGLEVEAPPLPGQQFSSAQLSKMMTDVVGMIAGDDELDRAFFRASPKLQALIRWGIGMDSVDHAAARDHGVAVCNTPAVFGGEVADSALTYMLMLARRHHMIDQAVRSGSWPKYEGLSLSGETVGIVGQGDIGAAVASRALGFGMSVMAFDPYVASERLAPGVGLVESINDLLASSRFVVLTCPLTPETRHLIDADALKGMRRDSFLINVARGPVVDELALVEALDAGQIAGAGLDVFEVEPLPDNSPLRGFDSVILGAHNGSNTRQGVARASQRAVDLLLERLGHGS</sequence>
<dbReference type="PANTHER" id="PTHR10996:SF283">
    <property type="entry name" value="GLYOXYLATE_HYDROXYPYRUVATE REDUCTASE B"/>
    <property type="match status" value="1"/>
</dbReference>
<dbReference type="InterPro" id="IPR006140">
    <property type="entry name" value="D-isomer_DH_NAD-bd"/>
</dbReference>
<evidence type="ECO:0000259" key="4">
    <source>
        <dbReference type="Pfam" id="PF00389"/>
    </source>
</evidence>
<keyword evidence="7" id="KW-1185">Reference proteome</keyword>
<dbReference type="CDD" id="cd12172">
    <property type="entry name" value="PGDH_like_2"/>
    <property type="match status" value="1"/>
</dbReference>
<dbReference type="Pfam" id="PF00389">
    <property type="entry name" value="2-Hacid_dh"/>
    <property type="match status" value="1"/>
</dbReference>
<dbReference type="SUPFAM" id="SSF52283">
    <property type="entry name" value="Formate/glycerate dehydrogenase catalytic domain-like"/>
    <property type="match status" value="1"/>
</dbReference>
<dbReference type="PROSITE" id="PS00671">
    <property type="entry name" value="D_2_HYDROXYACID_DH_3"/>
    <property type="match status" value="1"/>
</dbReference>
<evidence type="ECO:0000256" key="2">
    <source>
        <dbReference type="ARBA" id="ARBA00023002"/>
    </source>
</evidence>
<keyword evidence="2 3" id="KW-0560">Oxidoreductase</keyword>
<accession>A0ABN2Z7F0</accession>
<dbReference type="EMBL" id="BAAAQR010000001">
    <property type="protein sequence ID" value="GAA2137906.1"/>
    <property type="molecule type" value="Genomic_DNA"/>
</dbReference>
<evidence type="ECO:0000259" key="5">
    <source>
        <dbReference type="Pfam" id="PF02826"/>
    </source>
</evidence>
<dbReference type="Pfam" id="PF02826">
    <property type="entry name" value="2-Hacid_dh_C"/>
    <property type="match status" value="1"/>
</dbReference>
<dbReference type="InterPro" id="IPR050223">
    <property type="entry name" value="D-isomer_2-hydroxyacid_DH"/>
</dbReference>
<feature type="domain" description="D-isomer specific 2-hydroxyacid dehydrogenase NAD-binding" evidence="5">
    <location>
        <begin position="114"/>
        <end position="286"/>
    </location>
</feature>
<dbReference type="InterPro" id="IPR029753">
    <property type="entry name" value="D-isomer_DH_CS"/>
</dbReference>
<dbReference type="InterPro" id="IPR036291">
    <property type="entry name" value="NAD(P)-bd_dom_sf"/>
</dbReference>